<dbReference type="PROSITE" id="PS51186">
    <property type="entry name" value="GNAT"/>
    <property type="match status" value="1"/>
</dbReference>
<organism evidence="3 4">
    <name type="scientific">Nocardia abscessus</name>
    <dbReference type="NCBI Taxonomy" id="120957"/>
    <lineage>
        <taxon>Bacteria</taxon>
        <taxon>Bacillati</taxon>
        <taxon>Actinomycetota</taxon>
        <taxon>Actinomycetes</taxon>
        <taxon>Mycobacteriales</taxon>
        <taxon>Nocardiaceae</taxon>
        <taxon>Nocardia</taxon>
    </lineage>
</organism>
<dbReference type="CDD" id="cd04301">
    <property type="entry name" value="NAT_SF"/>
    <property type="match status" value="1"/>
</dbReference>
<evidence type="ECO:0000313" key="4">
    <source>
        <dbReference type="Proteomes" id="UP000807309"/>
    </source>
</evidence>
<name>A0ABS0CEH2_9NOCA</name>
<dbReference type="SUPFAM" id="SSF55729">
    <property type="entry name" value="Acyl-CoA N-acyltransferases (Nat)"/>
    <property type="match status" value="1"/>
</dbReference>
<dbReference type="Pfam" id="PF13508">
    <property type="entry name" value="Acetyltransf_7"/>
    <property type="match status" value="1"/>
</dbReference>
<dbReference type="EMBL" id="JADLRE010000025">
    <property type="protein sequence ID" value="MBF6228743.1"/>
    <property type="molecule type" value="Genomic_DNA"/>
</dbReference>
<dbReference type="Proteomes" id="UP000807309">
    <property type="component" value="Unassembled WGS sequence"/>
</dbReference>
<accession>A0ABS0CEH2</accession>
<sequence length="256" mass="27199">MGADGLRAVGRGYADTDASAVDRLHYAMDGSATSERPPAHGQDRQANGAAAASAIFTPEYLNTSREVPNPVEVIGPARETDGPGITRAHLLGSKNALDGIPGAAPADVERFLLTDLGPRKLKDWTRLASSDDPGLFVARTTADDIAGFIWVSHRADGAGVLMAWYVHPVWQGQDVGGRLMRKGLDHLGDVDIHTSTTKGSAAEKIYRHYGFIEDEAAPEAAYETPPPQRAHNIEAPLVPLVLRRGIESGSVVPAIA</sequence>
<protein>
    <submittedName>
        <fullName evidence="3">GNAT family N-acetyltransferase</fullName>
    </submittedName>
</protein>
<keyword evidence="4" id="KW-1185">Reference proteome</keyword>
<feature type="domain" description="N-acetyltransferase" evidence="2">
    <location>
        <begin position="98"/>
        <end position="239"/>
    </location>
</feature>
<dbReference type="RefSeq" id="WP_195035623.1">
    <property type="nucleotide sequence ID" value="NZ_JADLRE010000025.1"/>
</dbReference>
<dbReference type="InterPro" id="IPR000182">
    <property type="entry name" value="GNAT_dom"/>
</dbReference>
<evidence type="ECO:0000259" key="2">
    <source>
        <dbReference type="PROSITE" id="PS51186"/>
    </source>
</evidence>
<gene>
    <name evidence="3" type="ORF">IU470_27040</name>
</gene>
<evidence type="ECO:0000256" key="1">
    <source>
        <dbReference type="SAM" id="MobiDB-lite"/>
    </source>
</evidence>
<reference evidence="3 4" key="1">
    <citation type="submission" date="2020-10" db="EMBL/GenBank/DDBJ databases">
        <title>Identification of Nocardia species via Next-generation sequencing and recognition of intraspecies genetic diversity.</title>
        <authorList>
            <person name="Li P."/>
            <person name="Li P."/>
            <person name="Lu B."/>
        </authorList>
    </citation>
    <scope>NUCLEOTIDE SEQUENCE [LARGE SCALE GENOMIC DNA]</scope>
    <source>
        <strain evidence="3 4">N-11</strain>
    </source>
</reference>
<dbReference type="InterPro" id="IPR016181">
    <property type="entry name" value="Acyl_CoA_acyltransferase"/>
</dbReference>
<dbReference type="Gene3D" id="3.40.630.30">
    <property type="match status" value="1"/>
</dbReference>
<evidence type="ECO:0000313" key="3">
    <source>
        <dbReference type="EMBL" id="MBF6228743.1"/>
    </source>
</evidence>
<feature type="region of interest" description="Disordered" evidence="1">
    <location>
        <begin position="30"/>
        <end position="49"/>
    </location>
</feature>
<comment type="caution">
    <text evidence="3">The sequence shown here is derived from an EMBL/GenBank/DDBJ whole genome shotgun (WGS) entry which is preliminary data.</text>
</comment>
<proteinExistence type="predicted"/>